<keyword evidence="1" id="KW-1133">Transmembrane helix</keyword>
<comment type="caution">
    <text evidence="3">The sequence shown here is derived from an EMBL/GenBank/DDBJ whole genome shotgun (WGS) entry which is preliminary data.</text>
</comment>
<dbReference type="GO" id="GO:0042026">
    <property type="term" value="P:protein refolding"/>
    <property type="evidence" value="ECO:0007669"/>
    <property type="project" value="TreeGrafter"/>
</dbReference>
<dbReference type="PRINTS" id="PR00625">
    <property type="entry name" value="JDOMAIN"/>
</dbReference>
<dbReference type="SUPFAM" id="SSF46565">
    <property type="entry name" value="Chaperone J-domain"/>
    <property type="match status" value="2"/>
</dbReference>
<dbReference type="PROSITE" id="PS00636">
    <property type="entry name" value="DNAJ_1"/>
    <property type="match status" value="1"/>
</dbReference>
<dbReference type="EMBL" id="NMUH01000688">
    <property type="protein sequence ID" value="MQL83304.1"/>
    <property type="molecule type" value="Genomic_DNA"/>
</dbReference>
<sequence length="375" mass="42632">MCGTPHIRQAGLLLRLHPFSSSSHPCSRGGLLLLPLPRKLAASPVPWTRRCPRRRPVGLVEAAKREQDHYAVLGVSRRASAADVKKAYRILARTEGAPVRGPDWPAPLPVRLLAHSSPPVRSASTLVPSEPPPGGYPRRIHSQHRVNFCKLYEYHPDVSRDLRAADLFKSIRLAYEVLSDERRRAQYDREIDYQEASHNSRQENWAYDPEFDERRRIYRWAQLRHQTWNRHKERATYSSMNTRKGSPDDERGSFAEVLWSTFCTLFLLRIVGPKITLALSCLAALFDYDLDAGYKMGYITAWFLGGQGGILLTMCISYASWLCGKSSSGLVTLVVLAMWISCHLLTFVPIPRGAIITLLYMSMRLQVDPKYKWGS</sequence>
<evidence type="ECO:0000313" key="4">
    <source>
        <dbReference type="Proteomes" id="UP000652761"/>
    </source>
</evidence>
<keyword evidence="1" id="KW-0472">Membrane</keyword>
<feature type="transmembrane region" description="Helical" evidence="1">
    <location>
        <begin position="333"/>
        <end position="360"/>
    </location>
</feature>
<reference evidence="3" key="1">
    <citation type="submission" date="2017-07" db="EMBL/GenBank/DDBJ databases">
        <title>Taro Niue Genome Assembly and Annotation.</title>
        <authorList>
            <person name="Atibalentja N."/>
            <person name="Keating K."/>
            <person name="Fields C.J."/>
        </authorList>
    </citation>
    <scope>NUCLEOTIDE SEQUENCE</scope>
    <source>
        <strain evidence="3">Niue_2</strain>
        <tissue evidence="3">Leaf</tissue>
    </source>
</reference>
<keyword evidence="4" id="KW-1185">Reference proteome</keyword>
<gene>
    <name evidence="3" type="ORF">Taro_015803</name>
</gene>
<dbReference type="CDD" id="cd06257">
    <property type="entry name" value="DnaJ"/>
    <property type="match status" value="1"/>
</dbReference>
<dbReference type="PANTHER" id="PTHR43096:SF58">
    <property type="entry name" value="CHAPERONE DNAJ-DOMAIN SUPERFAMILY PROTEIN"/>
    <property type="match status" value="1"/>
</dbReference>
<feature type="transmembrane region" description="Helical" evidence="1">
    <location>
        <begin position="266"/>
        <end position="286"/>
    </location>
</feature>
<dbReference type="Proteomes" id="UP000652761">
    <property type="component" value="Unassembled WGS sequence"/>
</dbReference>
<dbReference type="OrthoDB" id="376357at2759"/>
<name>A0A843UN94_COLES</name>
<dbReference type="SMART" id="SM00271">
    <property type="entry name" value="DnaJ"/>
    <property type="match status" value="1"/>
</dbReference>
<organism evidence="3 4">
    <name type="scientific">Colocasia esculenta</name>
    <name type="common">Wild taro</name>
    <name type="synonym">Arum esculentum</name>
    <dbReference type="NCBI Taxonomy" id="4460"/>
    <lineage>
        <taxon>Eukaryota</taxon>
        <taxon>Viridiplantae</taxon>
        <taxon>Streptophyta</taxon>
        <taxon>Embryophyta</taxon>
        <taxon>Tracheophyta</taxon>
        <taxon>Spermatophyta</taxon>
        <taxon>Magnoliopsida</taxon>
        <taxon>Liliopsida</taxon>
        <taxon>Araceae</taxon>
        <taxon>Aroideae</taxon>
        <taxon>Colocasieae</taxon>
        <taxon>Colocasia</taxon>
    </lineage>
</organism>
<evidence type="ECO:0000259" key="2">
    <source>
        <dbReference type="PROSITE" id="PS50076"/>
    </source>
</evidence>
<feature type="transmembrane region" description="Helical" evidence="1">
    <location>
        <begin position="298"/>
        <end position="321"/>
    </location>
</feature>
<keyword evidence="1" id="KW-0812">Transmembrane</keyword>
<dbReference type="Pfam" id="PF00226">
    <property type="entry name" value="DnaJ"/>
    <property type="match status" value="1"/>
</dbReference>
<feature type="domain" description="J" evidence="2">
    <location>
        <begin position="68"/>
        <end position="191"/>
    </location>
</feature>
<evidence type="ECO:0000313" key="3">
    <source>
        <dbReference type="EMBL" id="MQL83304.1"/>
    </source>
</evidence>
<dbReference type="PROSITE" id="PS50076">
    <property type="entry name" value="DNAJ_2"/>
    <property type="match status" value="1"/>
</dbReference>
<dbReference type="AlphaFoldDB" id="A0A843UN94"/>
<dbReference type="GO" id="GO:0005783">
    <property type="term" value="C:endoplasmic reticulum"/>
    <property type="evidence" value="ECO:0007669"/>
    <property type="project" value="UniProtKB-ARBA"/>
</dbReference>
<dbReference type="InterPro" id="IPR001623">
    <property type="entry name" value="DnaJ_domain"/>
</dbReference>
<protein>
    <recommendedName>
        <fullName evidence="2">J domain-containing protein</fullName>
    </recommendedName>
</protein>
<evidence type="ECO:0000256" key="1">
    <source>
        <dbReference type="SAM" id="Phobius"/>
    </source>
</evidence>
<dbReference type="InterPro" id="IPR036869">
    <property type="entry name" value="J_dom_sf"/>
</dbReference>
<dbReference type="GO" id="GO:0051082">
    <property type="term" value="F:unfolded protein binding"/>
    <property type="evidence" value="ECO:0007669"/>
    <property type="project" value="TreeGrafter"/>
</dbReference>
<dbReference type="InterPro" id="IPR018253">
    <property type="entry name" value="DnaJ_domain_CS"/>
</dbReference>
<proteinExistence type="predicted"/>
<dbReference type="PANTHER" id="PTHR43096">
    <property type="entry name" value="DNAJ HOMOLOG 1, MITOCHONDRIAL-RELATED"/>
    <property type="match status" value="1"/>
</dbReference>
<dbReference type="Gene3D" id="1.10.287.110">
    <property type="entry name" value="DnaJ domain"/>
    <property type="match status" value="1"/>
</dbReference>
<accession>A0A843UN94</accession>